<evidence type="ECO:0000313" key="2">
    <source>
        <dbReference type="Proteomes" id="UP000076858"/>
    </source>
</evidence>
<comment type="caution">
    <text evidence="1">The sequence shown here is derived from an EMBL/GenBank/DDBJ whole genome shotgun (WGS) entry which is preliminary data.</text>
</comment>
<dbReference type="OrthoDB" id="6329220at2759"/>
<evidence type="ECO:0000313" key="1">
    <source>
        <dbReference type="EMBL" id="KZS21748.1"/>
    </source>
</evidence>
<proteinExistence type="predicted"/>
<protein>
    <submittedName>
        <fullName evidence="1">Uncharacterized protein</fullName>
    </submittedName>
</protein>
<dbReference type="Proteomes" id="UP000076858">
    <property type="component" value="Unassembled WGS sequence"/>
</dbReference>
<sequence length="462" mass="52437">MSLAVFVTPKLVRILDPNSNLVDVWVVEFPFWLAKYLCDQRTHNENDQQLNSICQMAPSTFDISCVHINFFHPSNIPYPNTDHLVATDFQPTASILDHQFPTDLLESKEETCVMNPVSNDQNGDYVTQPHNTAEYPDLAMCVHANLTPSHGYYSDNMALLHPTNGLSGYQLPVEQNYHMENPTYHERAILNQPQGLETHPCFPDAPFLPVCIHQGNEPHVFSENFSGSARPENFVMHTTENGSFFIENELSAISGFVSGSLQDWGFSHPLGQILKNKRGLSCCFVLPSGIVCYVKFTPHGIKFSSNQRGIVYVIDEAGVRTCWESFRSLEEMISERDLWTDRLQRDFKKPCNCGASSCFHQGQSRSVSWNSSSKDETIRVERKGLRFFAETRELKNLNLGLEDYYMSSTLHHFGEQSGHIYIKSCHYHFTQSVFFNGKSLQVKFHTQTAGLDSHGRLSLSNC</sequence>
<gene>
    <name evidence="1" type="ORF">APZ42_011733</name>
</gene>
<name>A0A162SYU5_9CRUS</name>
<reference evidence="1 2" key="1">
    <citation type="submission" date="2016-03" db="EMBL/GenBank/DDBJ databases">
        <title>EvidentialGene: Evidence-directed Construction of Genes on Genomes.</title>
        <authorList>
            <person name="Gilbert D.G."/>
            <person name="Choi J.-H."/>
            <person name="Mockaitis K."/>
            <person name="Colbourne J."/>
            <person name="Pfrender M."/>
        </authorList>
    </citation>
    <scope>NUCLEOTIDE SEQUENCE [LARGE SCALE GENOMIC DNA]</scope>
    <source>
        <strain evidence="1 2">Xinb3</strain>
        <tissue evidence="1">Complete organism</tissue>
    </source>
</reference>
<accession>A0A162SYU5</accession>
<organism evidence="1 2">
    <name type="scientific">Daphnia magna</name>
    <dbReference type="NCBI Taxonomy" id="35525"/>
    <lineage>
        <taxon>Eukaryota</taxon>
        <taxon>Metazoa</taxon>
        <taxon>Ecdysozoa</taxon>
        <taxon>Arthropoda</taxon>
        <taxon>Crustacea</taxon>
        <taxon>Branchiopoda</taxon>
        <taxon>Diplostraca</taxon>
        <taxon>Cladocera</taxon>
        <taxon>Anomopoda</taxon>
        <taxon>Daphniidae</taxon>
        <taxon>Daphnia</taxon>
    </lineage>
</organism>
<keyword evidence="2" id="KW-1185">Reference proteome</keyword>
<dbReference type="EMBL" id="LRGB01000024">
    <property type="protein sequence ID" value="KZS21748.1"/>
    <property type="molecule type" value="Genomic_DNA"/>
</dbReference>
<dbReference type="AlphaFoldDB" id="A0A162SYU5"/>